<dbReference type="InterPro" id="IPR043128">
    <property type="entry name" value="Rev_trsase/Diguanyl_cyclase"/>
</dbReference>
<organism evidence="2 3">
    <name type="scientific">Stichopus japonicus</name>
    <name type="common">Sea cucumber</name>
    <dbReference type="NCBI Taxonomy" id="307972"/>
    <lineage>
        <taxon>Eukaryota</taxon>
        <taxon>Metazoa</taxon>
        <taxon>Echinodermata</taxon>
        <taxon>Eleutherozoa</taxon>
        <taxon>Echinozoa</taxon>
        <taxon>Holothuroidea</taxon>
        <taxon>Aspidochirotacea</taxon>
        <taxon>Aspidochirotida</taxon>
        <taxon>Stichopodidae</taxon>
        <taxon>Apostichopus</taxon>
    </lineage>
</organism>
<evidence type="ECO:0000259" key="1">
    <source>
        <dbReference type="PROSITE" id="PS50878"/>
    </source>
</evidence>
<dbReference type="Proteomes" id="UP000230750">
    <property type="component" value="Unassembled WGS sequence"/>
</dbReference>
<dbReference type="Pfam" id="PF00078">
    <property type="entry name" value="RVT_1"/>
    <property type="match status" value="1"/>
</dbReference>
<evidence type="ECO:0000313" key="3">
    <source>
        <dbReference type="Proteomes" id="UP000230750"/>
    </source>
</evidence>
<sequence>MPLAIKDKVSEELNRLVKEGVLEKVDFSDWAAPIVPVRKGDGNIRVCGDYKVTINPAMHQQEYPLPRPDELFAQLQGGQKFSKLDLSNAYLQIVLDPDSRKYVTINTHLGLFQYTRLPFGVSSAPAIFQQCMDQILGGLNGVGCYLDDIIVTGKTDEEHLRNLGQVVKKLDEVGLRLKESKCSFFQDSIEYLGFIVDAKGIHPSPAKVEAVVNAPAPQKSRNCNHS</sequence>
<dbReference type="PANTHER" id="PTHR37984:SF5">
    <property type="entry name" value="PROTEIN NYNRIN-LIKE"/>
    <property type="match status" value="1"/>
</dbReference>
<dbReference type="PANTHER" id="PTHR37984">
    <property type="entry name" value="PROTEIN CBG26694"/>
    <property type="match status" value="1"/>
</dbReference>
<comment type="caution">
    <text evidence="2">The sequence shown here is derived from an EMBL/GenBank/DDBJ whole genome shotgun (WGS) entry which is preliminary data.</text>
</comment>
<proteinExistence type="predicted"/>
<accession>A0A2G8LQ47</accession>
<dbReference type="InterPro" id="IPR000477">
    <property type="entry name" value="RT_dom"/>
</dbReference>
<gene>
    <name evidence="2" type="ORF">BSL78_00660</name>
</gene>
<dbReference type="Gene3D" id="3.10.10.10">
    <property type="entry name" value="HIV Type 1 Reverse Transcriptase, subunit A, domain 1"/>
    <property type="match status" value="1"/>
</dbReference>
<dbReference type="PROSITE" id="PS50878">
    <property type="entry name" value="RT_POL"/>
    <property type="match status" value="1"/>
</dbReference>
<dbReference type="InterPro" id="IPR043502">
    <property type="entry name" value="DNA/RNA_pol_sf"/>
</dbReference>
<dbReference type="SUPFAM" id="SSF56672">
    <property type="entry name" value="DNA/RNA polymerases"/>
    <property type="match status" value="1"/>
</dbReference>
<dbReference type="CDD" id="cd01647">
    <property type="entry name" value="RT_LTR"/>
    <property type="match status" value="1"/>
</dbReference>
<evidence type="ECO:0000313" key="2">
    <source>
        <dbReference type="EMBL" id="PIK62342.1"/>
    </source>
</evidence>
<dbReference type="Gene3D" id="3.30.70.270">
    <property type="match status" value="1"/>
</dbReference>
<keyword evidence="3" id="KW-1185">Reference proteome</keyword>
<dbReference type="InterPro" id="IPR050951">
    <property type="entry name" value="Retrovirus_Pol_polyprotein"/>
</dbReference>
<dbReference type="OrthoDB" id="775972at2759"/>
<name>A0A2G8LQ47_STIJA</name>
<feature type="domain" description="Reverse transcriptase" evidence="1">
    <location>
        <begin position="1"/>
        <end position="196"/>
    </location>
</feature>
<dbReference type="AlphaFoldDB" id="A0A2G8LQ47"/>
<reference evidence="2 3" key="1">
    <citation type="journal article" date="2017" name="PLoS Biol.">
        <title>The sea cucumber genome provides insights into morphological evolution and visceral regeneration.</title>
        <authorList>
            <person name="Zhang X."/>
            <person name="Sun L."/>
            <person name="Yuan J."/>
            <person name="Sun Y."/>
            <person name="Gao Y."/>
            <person name="Zhang L."/>
            <person name="Li S."/>
            <person name="Dai H."/>
            <person name="Hamel J.F."/>
            <person name="Liu C."/>
            <person name="Yu Y."/>
            <person name="Liu S."/>
            <person name="Lin W."/>
            <person name="Guo K."/>
            <person name="Jin S."/>
            <person name="Xu P."/>
            <person name="Storey K.B."/>
            <person name="Huan P."/>
            <person name="Zhang T."/>
            <person name="Zhou Y."/>
            <person name="Zhang J."/>
            <person name="Lin C."/>
            <person name="Li X."/>
            <person name="Xing L."/>
            <person name="Huo D."/>
            <person name="Sun M."/>
            <person name="Wang L."/>
            <person name="Mercier A."/>
            <person name="Li F."/>
            <person name="Yang H."/>
            <person name="Xiang J."/>
        </authorList>
    </citation>
    <scope>NUCLEOTIDE SEQUENCE [LARGE SCALE GENOMIC DNA]</scope>
    <source>
        <strain evidence="2">Shaxun</strain>
        <tissue evidence="2">Muscle</tissue>
    </source>
</reference>
<protein>
    <recommendedName>
        <fullName evidence="1">Reverse transcriptase domain-containing protein</fullName>
    </recommendedName>
</protein>
<dbReference type="EMBL" id="MRZV01000013">
    <property type="protein sequence ID" value="PIK62342.1"/>
    <property type="molecule type" value="Genomic_DNA"/>
</dbReference>